<dbReference type="STRING" id="1796616.A4V09_13655"/>
<organism evidence="3 4">
    <name type="scientific">Blautia pseudococcoides</name>
    <dbReference type="NCBI Taxonomy" id="1796616"/>
    <lineage>
        <taxon>Bacteria</taxon>
        <taxon>Bacillati</taxon>
        <taxon>Bacillota</taxon>
        <taxon>Clostridia</taxon>
        <taxon>Lachnospirales</taxon>
        <taxon>Lachnospiraceae</taxon>
        <taxon>Blautia</taxon>
    </lineage>
</organism>
<keyword evidence="1" id="KW-1133">Transmembrane helix</keyword>
<dbReference type="GO" id="GO:0004519">
    <property type="term" value="F:endonuclease activity"/>
    <property type="evidence" value="ECO:0007669"/>
    <property type="project" value="UniProtKB-KW"/>
</dbReference>
<protein>
    <submittedName>
        <fullName evidence="3">Endonuclease</fullName>
    </submittedName>
</protein>
<dbReference type="Proteomes" id="UP000092574">
    <property type="component" value="Chromosome"/>
</dbReference>
<dbReference type="OrthoDB" id="7616949at2"/>
<evidence type="ECO:0000256" key="1">
    <source>
        <dbReference type="SAM" id="Phobius"/>
    </source>
</evidence>
<sequence length="353" mass="39602">MEKAKTVFKGIGILLLVLIGILLLLVVYLTVREYRPKAEETVEGNYKDGELLSLSRPFSVMSYNTGYASLSKDEDFFMDGGSKVKPGSKSLVEDNLDGITKILQDNPSDVYFLQEVDINSTRSYSIDQRSVYSEALNKTSFFAYNFKCDFVPYPIPPMGHVESGLVTLTDNYVTDAVRLSLPESFSWPVKTCNLKRCLLVTRFPLKDSSKELVLINFHLEAYDSGEGKIAQSKMLADVLAREYEKGNYVIAGGDFNQTFEGIDKYPVTNKEDWVPGVIGESDLPEHFSFAIDDSFPTCRLLNAPYTGSYDTSQVYVIDGFLVSDNLAVRNVNVIDVGFEYTDHQPVRLEVAFK</sequence>
<keyword evidence="1" id="KW-0812">Transmembrane</keyword>
<dbReference type="SUPFAM" id="SSF56219">
    <property type="entry name" value="DNase I-like"/>
    <property type="match status" value="1"/>
</dbReference>
<keyword evidence="4" id="KW-1185">Reference proteome</keyword>
<dbReference type="Gene3D" id="3.60.10.10">
    <property type="entry name" value="Endonuclease/exonuclease/phosphatase"/>
    <property type="match status" value="1"/>
</dbReference>
<gene>
    <name evidence="3" type="ORF">A4V09_13655</name>
</gene>
<proteinExistence type="predicted"/>
<dbReference type="KEGG" id="byl:A4V09_13655"/>
<keyword evidence="3" id="KW-0255">Endonuclease</keyword>
<feature type="transmembrane region" description="Helical" evidence="1">
    <location>
        <begin position="12"/>
        <end position="31"/>
    </location>
</feature>
<keyword evidence="3" id="KW-0540">Nuclease</keyword>
<keyword evidence="3" id="KW-0378">Hydrolase</keyword>
<feature type="domain" description="Endonuclease/exonuclease/phosphatase" evidence="2">
    <location>
        <begin position="94"/>
        <end position="343"/>
    </location>
</feature>
<evidence type="ECO:0000313" key="3">
    <source>
        <dbReference type="EMBL" id="ANU76716.1"/>
    </source>
</evidence>
<keyword evidence="1" id="KW-0472">Membrane</keyword>
<name>A0A1C7IAL8_9FIRM</name>
<evidence type="ECO:0000313" key="4">
    <source>
        <dbReference type="Proteomes" id="UP000092574"/>
    </source>
</evidence>
<evidence type="ECO:0000259" key="2">
    <source>
        <dbReference type="Pfam" id="PF03372"/>
    </source>
</evidence>
<dbReference type="AlphaFoldDB" id="A0A1C7IAL8"/>
<accession>A0A1C7IAL8</accession>
<dbReference type="RefSeq" id="WP_065542874.1">
    <property type="nucleotide sequence ID" value="NZ_CP015405.2"/>
</dbReference>
<dbReference type="EMBL" id="CP015405">
    <property type="protein sequence ID" value="ANU76716.1"/>
    <property type="molecule type" value="Genomic_DNA"/>
</dbReference>
<reference evidence="3" key="1">
    <citation type="submission" date="2017-04" db="EMBL/GenBank/DDBJ databases">
        <title>Complete Genome Sequences of Twelve Strains of a Stable Defined Moderately Diverse Mouse Microbiota 2 (sDMDMm2).</title>
        <authorList>
            <person name="Uchimura Y."/>
            <person name="Wyss M."/>
            <person name="Brugiroux S."/>
            <person name="Limenitakis J.P."/>
            <person name="Stecher B."/>
            <person name="McCoy K.D."/>
            <person name="Macpherson A.J."/>
        </authorList>
    </citation>
    <scope>NUCLEOTIDE SEQUENCE</scope>
    <source>
        <strain evidence="3">YL58</strain>
    </source>
</reference>
<dbReference type="InterPro" id="IPR005135">
    <property type="entry name" value="Endo/exonuclease/phosphatase"/>
</dbReference>
<dbReference type="InterPro" id="IPR036691">
    <property type="entry name" value="Endo/exonu/phosph_ase_sf"/>
</dbReference>
<dbReference type="Pfam" id="PF03372">
    <property type="entry name" value="Exo_endo_phos"/>
    <property type="match status" value="1"/>
</dbReference>